<proteinExistence type="predicted"/>
<dbReference type="RefSeq" id="WP_413271715.1">
    <property type="nucleotide sequence ID" value="NZ_JBHFNQ010000131.1"/>
</dbReference>
<accession>A0ABV4X8M7</accession>
<dbReference type="Proteomes" id="UP001576774">
    <property type="component" value="Unassembled WGS sequence"/>
</dbReference>
<comment type="caution">
    <text evidence="1">The sequence shown here is derived from an EMBL/GenBank/DDBJ whole genome shotgun (WGS) entry which is preliminary data.</text>
</comment>
<evidence type="ECO:0000313" key="1">
    <source>
        <dbReference type="EMBL" id="MFB2878651.1"/>
    </source>
</evidence>
<gene>
    <name evidence="1" type="ORF">ACE1CC_17515</name>
</gene>
<sequence>MAYAFNYKNSENFDFNSNDDSMQSFPHFQNGEIINELEIMIIDILEMILGNRFRYCPQVPLEIICSRPENFSRLPDEIWKFWVSSKVDIALIDRTFPTNRKAKLVVECQSHWHDSLEAQLRDRKKAKLLASVNVPLIYVRRIAEDQRYYRFYTPNEKHEVFYNIITQQGWAELEAFLLSFL</sequence>
<dbReference type="EMBL" id="JBHFNQ010000131">
    <property type="protein sequence ID" value="MFB2878651.1"/>
    <property type="molecule type" value="Genomic_DNA"/>
</dbReference>
<keyword evidence="2" id="KW-1185">Reference proteome</keyword>
<name>A0ABV4X8M7_9CYAN</name>
<organism evidence="1 2">
    <name type="scientific">Floridaenema aerugineum BLCC-F46</name>
    <dbReference type="NCBI Taxonomy" id="3153654"/>
    <lineage>
        <taxon>Bacteria</taxon>
        <taxon>Bacillati</taxon>
        <taxon>Cyanobacteriota</taxon>
        <taxon>Cyanophyceae</taxon>
        <taxon>Oscillatoriophycideae</taxon>
        <taxon>Aerosakkonematales</taxon>
        <taxon>Aerosakkonemataceae</taxon>
        <taxon>Floridanema</taxon>
        <taxon>Floridanema aerugineum</taxon>
    </lineage>
</organism>
<evidence type="ECO:0008006" key="3">
    <source>
        <dbReference type="Google" id="ProtNLM"/>
    </source>
</evidence>
<evidence type="ECO:0000313" key="2">
    <source>
        <dbReference type="Proteomes" id="UP001576774"/>
    </source>
</evidence>
<protein>
    <recommendedName>
        <fullName evidence="3">DUF2726 domain-containing protein</fullName>
    </recommendedName>
</protein>
<reference evidence="1 2" key="1">
    <citation type="submission" date="2024-09" db="EMBL/GenBank/DDBJ databases">
        <title>Floridaenema gen nov. (Aerosakkonemataceae, Aerosakkonematales ord. nov., Cyanobacteria) from benthic tropical and subtropical fresh waters, with the description of four new species.</title>
        <authorList>
            <person name="Moretto J.A."/>
            <person name="Berthold D.E."/>
            <person name="Lefler F.W."/>
            <person name="Huang I.-S."/>
            <person name="Laughinghouse H. IV."/>
        </authorList>
    </citation>
    <scope>NUCLEOTIDE SEQUENCE [LARGE SCALE GENOMIC DNA]</scope>
    <source>
        <strain evidence="1 2">BLCC-F46</strain>
    </source>
</reference>